<dbReference type="PROSITE" id="PS50052">
    <property type="entry name" value="GUANYLATE_KINASE_2"/>
    <property type="match status" value="1"/>
</dbReference>
<evidence type="ECO:0000256" key="11">
    <source>
        <dbReference type="HAMAP-Rule" id="MF_00328"/>
    </source>
</evidence>
<sequence length="290" mass="32082">MGAPPVLTPQQRADALAKAAVSRKRRAEVKSKIKSGDYTIDTVLELANTDDAVAKMRVRELLEALSGVGKVRAQSLMERLNISPTRRIAGLGRHQIKELRSEFMKNTHAVRPGKLIVLSGPGGVGKSTIAALLRKSGDFWVSVSATTRQPRNNELNGIDYFFISNDEFDRKIKEDEFLEWAEFAGNRYGTPSVEVQDALLRGENVLLEIEIDGAKQVKAHLPQAILVFLEPPSWEELVARLEGRGTDDPERRAHRLQLAQEELAAASFFDHVIVNDAVERVVAQLVALAS</sequence>
<dbReference type="SUPFAM" id="SSF52540">
    <property type="entry name" value="P-loop containing nucleoside triphosphate hydrolases"/>
    <property type="match status" value="1"/>
</dbReference>
<evidence type="ECO:0000256" key="9">
    <source>
        <dbReference type="ARBA" id="ARBA00030128"/>
    </source>
</evidence>
<reference evidence="13 14" key="1">
    <citation type="submission" date="2016-07" db="EMBL/GenBank/DDBJ databases">
        <title>High microdiversification within the ubiquitous acI lineage of Actinobacteria.</title>
        <authorList>
            <person name="Neuenschwander S.M."/>
            <person name="Salcher M."/>
            <person name="Ghai R."/>
            <person name="Pernthaler J."/>
        </authorList>
    </citation>
    <scope>NUCLEOTIDE SEQUENCE [LARGE SCALE GENOMIC DNA]</scope>
    <source>
        <strain evidence="13">MMS-IIA-15</strain>
    </source>
</reference>
<evidence type="ECO:0000256" key="4">
    <source>
        <dbReference type="ARBA" id="ARBA00016296"/>
    </source>
</evidence>
<evidence type="ECO:0000256" key="7">
    <source>
        <dbReference type="ARBA" id="ARBA00022777"/>
    </source>
</evidence>
<dbReference type="Pfam" id="PF00625">
    <property type="entry name" value="Guanylate_kin"/>
    <property type="match status" value="1"/>
</dbReference>
<evidence type="ECO:0000256" key="6">
    <source>
        <dbReference type="ARBA" id="ARBA00022741"/>
    </source>
</evidence>
<organism evidence="13 14">
    <name type="scientific">Candidatus Planktophila vernalis</name>
    <dbReference type="NCBI Taxonomy" id="1884907"/>
    <lineage>
        <taxon>Bacteria</taxon>
        <taxon>Bacillati</taxon>
        <taxon>Actinomycetota</taxon>
        <taxon>Actinomycetes</taxon>
        <taxon>Candidatus Nanopelagicales</taxon>
        <taxon>Candidatus Nanopelagicaceae</taxon>
        <taxon>Candidatus Planktophila</taxon>
    </lineage>
</organism>
<dbReference type="RefSeq" id="WP_095685810.1">
    <property type="nucleotide sequence ID" value="NZ_CP016776.1"/>
</dbReference>
<dbReference type="EMBL" id="CP016776">
    <property type="protein sequence ID" value="ASY19937.1"/>
    <property type="molecule type" value="Genomic_DNA"/>
</dbReference>
<dbReference type="AlphaFoldDB" id="A0A249KT53"/>
<dbReference type="PANTHER" id="PTHR23117">
    <property type="entry name" value="GUANYLATE KINASE-RELATED"/>
    <property type="match status" value="1"/>
</dbReference>
<evidence type="ECO:0000256" key="2">
    <source>
        <dbReference type="ARBA" id="ARBA00005790"/>
    </source>
</evidence>
<accession>A0A249KT53</accession>
<dbReference type="InterPro" id="IPR047806">
    <property type="entry name" value="IHF_actinobact"/>
</dbReference>
<evidence type="ECO:0000256" key="8">
    <source>
        <dbReference type="ARBA" id="ARBA00022840"/>
    </source>
</evidence>
<dbReference type="NCBIfam" id="NF041260">
    <property type="entry name" value="actino_IHF"/>
    <property type="match status" value="1"/>
</dbReference>
<keyword evidence="11" id="KW-0963">Cytoplasm</keyword>
<dbReference type="GO" id="GO:0004385">
    <property type="term" value="F:GMP kinase activity"/>
    <property type="evidence" value="ECO:0007669"/>
    <property type="project" value="UniProtKB-UniRule"/>
</dbReference>
<dbReference type="InterPro" id="IPR008145">
    <property type="entry name" value="GK/Ca_channel_bsu"/>
</dbReference>
<dbReference type="OrthoDB" id="9808150at2"/>
<dbReference type="GO" id="GO:0003676">
    <property type="term" value="F:nucleic acid binding"/>
    <property type="evidence" value="ECO:0007669"/>
    <property type="project" value="InterPro"/>
</dbReference>
<dbReference type="InterPro" id="IPR020590">
    <property type="entry name" value="Guanylate_kinase_CS"/>
</dbReference>
<proteinExistence type="inferred from homology"/>
<dbReference type="FunFam" id="3.30.63.10:FF:000002">
    <property type="entry name" value="Guanylate kinase 1"/>
    <property type="match status" value="1"/>
</dbReference>
<keyword evidence="5 11" id="KW-0808">Transferase</keyword>
<keyword evidence="6 11" id="KW-0547">Nucleotide-binding</keyword>
<evidence type="ECO:0000313" key="14">
    <source>
        <dbReference type="Proteomes" id="UP000217186"/>
    </source>
</evidence>
<dbReference type="InterPro" id="IPR027417">
    <property type="entry name" value="P-loop_NTPase"/>
</dbReference>
<dbReference type="SUPFAM" id="SSF46946">
    <property type="entry name" value="S13-like H2TH domain"/>
    <property type="match status" value="1"/>
</dbReference>
<dbReference type="Gene3D" id="1.10.8.50">
    <property type="match status" value="1"/>
</dbReference>
<dbReference type="Gene3D" id="3.30.63.10">
    <property type="entry name" value="Guanylate Kinase phosphate binding domain"/>
    <property type="match status" value="1"/>
</dbReference>
<dbReference type="GO" id="GO:0005524">
    <property type="term" value="F:ATP binding"/>
    <property type="evidence" value="ECO:0007669"/>
    <property type="project" value="UniProtKB-UniRule"/>
</dbReference>
<evidence type="ECO:0000259" key="12">
    <source>
        <dbReference type="PROSITE" id="PS50052"/>
    </source>
</evidence>
<evidence type="ECO:0000256" key="10">
    <source>
        <dbReference type="ARBA" id="ARBA00048594"/>
    </source>
</evidence>
<dbReference type="EC" id="2.7.4.8" evidence="3 11"/>
<comment type="similarity">
    <text evidence="2 11">Belongs to the guanylate kinase family.</text>
</comment>
<gene>
    <name evidence="11" type="primary">gmk</name>
    <name evidence="13" type="ORF">A7sIIA15_03470</name>
</gene>
<dbReference type="Gene3D" id="3.40.50.300">
    <property type="entry name" value="P-loop containing nucleotide triphosphate hydrolases"/>
    <property type="match status" value="1"/>
</dbReference>
<dbReference type="HAMAP" id="MF_00328">
    <property type="entry name" value="Guanylate_kinase"/>
    <property type="match status" value="1"/>
</dbReference>
<keyword evidence="8 11" id="KW-0067">ATP-binding</keyword>
<dbReference type="PANTHER" id="PTHR23117:SF13">
    <property type="entry name" value="GUANYLATE KINASE"/>
    <property type="match status" value="1"/>
</dbReference>
<evidence type="ECO:0000313" key="13">
    <source>
        <dbReference type="EMBL" id="ASY19937.1"/>
    </source>
</evidence>
<dbReference type="InterPro" id="IPR017665">
    <property type="entry name" value="Guanylate_kinase"/>
</dbReference>
<dbReference type="InterPro" id="IPR008144">
    <property type="entry name" value="Guanylate_kin-like_dom"/>
</dbReference>
<protein>
    <recommendedName>
        <fullName evidence="4 11">Guanylate kinase</fullName>
        <ecNumber evidence="3 11">2.7.4.8</ecNumber>
    </recommendedName>
    <alternativeName>
        <fullName evidence="9 11">GMP kinase</fullName>
    </alternativeName>
</protein>
<dbReference type="NCBIfam" id="TIGR03263">
    <property type="entry name" value="guanyl_kin"/>
    <property type="match status" value="1"/>
</dbReference>
<evidence type="ECO:0000256" key="3">
    <source>
        <dbReference type="ARBA" id="ARBA00012961"/>
    </source>
</evidence>
<comment type="subcellular location">
    <subcellularLocation>
        <location evidence="11">Cytoplasm</location>
    </subcellularLocation>
</comment>
<name>A0A249KT53_9ACTN</name>
<comment type="catalytic activity">
    <reaction evidence="10 11">
        <text>GMP + ATP = GDP + ADP</text>
        <dbReference type="Rhea" id="RHEA:20780"/>
        <dbReference type="ChEBI" id="CHEBI:30616"/>
        <dbReference type="ChEBI" id="CHEBI:58115"/>
        <dbReference type="ChEBI" id="CHEBI:58189"/>
        <dbReference type="ChEBI" id="CHEBI:456216"/>
        <dbReference type="EC" id="2.7.4.8"/>
    </reaction>
</comment>
<dbReference type="InterPro" id="IPR010979">
    <property type="entry name" value="Ribosomal_uS13-like_H2TH"/>
</dbReference>
<keyword evidence="14" id="KW-1185">Reference proteome</keyword>
<dbReference type="InterPro" id="IPR055201">
    <property type="entry name" value="IHF-like_H2TH"/>
</dbReference>
<feature type="domain" description="Guanylate kinase-like" evidence="12">
    <location>
        <begin position="113"/>
        <end position="290"/>
    </location>
</feature>
<comment type="caution">
    <text evidence="11">Lacks conserved residue(s) required for the propagation of feature annotation.</text>
</comment>
<evidence type="ECO:0000256" key="1">
    <source>
        <dbReference type="ARBA" id="ARBA00003531"/>
    </source>
</evidence>
<dbReference type="Pfam" id="PF22525">
    <property type="entry name" value="H2TH_5"/>
    <property type="match status" value="1"/>
</dbReference>
<dbReference type="KEGG" id="pvn:A7sIIA15_03470"/>
<dbReference type="SMART" id="SM00072">
    <property type="entry name" value="GuKc"/>
    <property type="match status" value="1"/>
</dbReference>
<comment type="function">
    <text evidence="1 11">Essential for recycling GMP and indirectly, cGMP.</text>
</comment>
<dbReference type="CDD" id="cd00071">
    <property type="entry name" value="GMPK"/>
    <property type="match status" value="1"/>
</dbReference>
<keyword evidence="7 11" id="KW-0418">Kinase</keyword>
<dbReference type="PROSITE" id="PS00856">
    <property type="entry name" value="GUANYLATE_KINASE_1"/>
    <property type="match status" value="1"/>
</dbReference>
<dbReference type="GO" id="GO:0005829">
    <property type="term" value="C:cytosol"/>
    <property type="evidence" value="ECO:0007669"/>
    <property type="project" value="TreeGrafter"/>
</dbReference>
<dbReference type="Proteomes" id="UP000217186">
    <property type="component" value="Chromosome"/>
</dbReference>
<evidence type="ECO:0000256" key="5">
    <source>
        <dbReference type="ARBA" id="ARBA00022679"/>
    </source>
</evidence>